<gene>
    <name evidence="3" type="ORF">SAMN05443637_10839</name>
</gene>
<dbReference type="PANTHER" id="PTHR42760">
    <property type="entry name" value="SHORT-CHAIN DEHYDROGENASES/REDUCTASES FAMILY MEMBER"/>
    <property type="match status" value="1"/>
</dbReference>
<dbReference type="STRING" id="1848.SAMN05443637_10839"/>
<dbReference type="FunFam" id="3.40.50.720:FF:000084">
    <property type="entry name" value="Short-chain dehydrogenase reductase"/>
    <property type="match status" value="1"/>
</dbReference>
<dbReference type="PROSITE" id="PS00061">
    <property type="entry name" value="ADH_SHORT"/>
    <property type="match status" value="1"/>
</dbReference>
<dbReference type="PRINTS" id="PR00080">
    <property type="entry name" value="SDRFAMILY"/>
</dbReference>
<name>A0A1M6TH98_PSETH</name>
<dbReference type="Proteomes" id="UP000184363">
    <property type="component" value="Unassembled WGS sequence"/>
</dbReference>
<comment type="similarity">
    <text evidence="1">Belongs to the short-chain dehydrogenases/reductases (SDR) family.</text>
</comment>
<dbReference type="GO" id="GO:0016616">
    <property type="term" value="F:oxidoreductase activity, acting on the CH-OH group of donors, NAD or NADP as acceptor"/>
    <property type="evidence" value="ECO:0007669"/>
    <property type="project" value="TreeGrafter"/>
</dbReference>
<keyword evidence="4" id="KW-1185">Reference proteome</keyword>
<evidence type="ECO:0000256" key="2">
    <source>
        <dbReference type="ARBA" id="ARBA00023002"/>
    </source>
</evidence>
<dbReference type="RefSeq" id="WP_200803874.1">
    <property type="nucleotide sequence ID" value="NZ_CALGVN010000008.1"/>
</dbReference>
<dbReference type="EMBL" id="FRAP01000008">
    <property type="protein sequence ID" value="SHK56259.1"/>
    <property type="molecule type" value="Genomic_DNA"/>
</dbReference>
<evidence type="ECO:0000256" key="1">
    <source>
        <dbReference type="ARBA" id="ARBA00006484"/>
    </source>
</evidence>
<dbReference type="InterPro" id="IPR002347">
    <property type="entry name" value="SDR_fam"/>
</dbReference>
<evidence type="ECO:0000313" key="4">
    <source>
        <dbReference type="Proteomes" id="UP000184363"/>
    </source>
</evidence>
<dbReference type="PRINTS" id="PR00081">
    <property type="entry name" value="GDHRDH"/>
</dbReference>
<dbReference type="Pfam" id="PF13561">
    <property type="entry name" value="adh_short_C2"/>
    <property type="match status" value="1"/>
</dbReference>
<dbReference type="CDD" id="cd05233">
    <property type="entry name" value="SDR_c"/>
    <property type="match status" value="1"/>
</dbReference>
<accession>A0A1M6TH98</accession>
<organism evidence="3 4">
    <name type="scientific">Pseudonocardia thermophila</name>
    <dbReference type="NCBI Taxonomy" id="1848"/>
    <lineage>
        <taxon>Bacteria</taxon>
        <taxon>Bacillati</taxon>
        <taxon>Actinomycetota</taxon>
        <taxon>Actinomycetes</taxon>
        <taxon>Pseudonocardiales</taxon>
        <taxon>Pseudonocardiaceae</taxon>
        <taxon>Pseudonocardia</taxon>
    </lineage>
</organism>
<dbReference type="InterPro" id="IPR020904">
    <property type="entry name" value="Sc_DH/Rdtase_CS"/>
</dbReference>
<proteinExistence type="inferred from homology"/>
<dbReference type="PANTHER" id="PTHR42760:SF129">
    <property type="entry name" value="OXIDOREDUCTASE"/>
    <property type="match status" value="1"/>
</dbReference>
<dbReference type="SUPFAM" id="SSF51735">
    <property type="entry name" value="NAD(P)-binding Rossmann-fold domains"/>
    <property type="match status" value="1"/>
</dbReference>
<dbReference type="GO" id="GO:0030497">
    <property type="term" value="P:fatty acid elongation"/>
    <property type="evidence" value="ECO:0007669"/>
    <property type="project" value="TreeGrafter"/>
</dbReference>
<evidence type="ECO:0000313" key="3">
    <source>
        <dbReference type="EMBL" id="SHK56259.1"/>
    </source>
</evidence>
<dbReference type="Gene3D" id="3.40.50.720">
    <property type="entry name" value="NAD(P)-binding Rossmann-like Domain"/>
    <property type="match status" value="1"/>
</dbReference>
<reference evidence="3 4" key="1">
    <citation type="submission" date="2016-11" db="EMBL/GenBank/DDBJ databases">
        <authorList>
            <person name="Jaros S."/>
            <person name="Januszkiewicz K."/>
            <person name="Wedrychowicz H."/>
        </authorList>
    </citation>
    <scope>NUCLEOTIDE SEQUENCE [LARGE SCALE GENOMIC DNA]</scope>
    <source>
        <strain evidence="3 4">DSM 43832</strain>
    </source>
</reference>
<protein>
    <submittedName>
        <fullName evidence="3">3-oxoacyl-[acyl-carrier protein] reductase</fullName>
    </submittedName>
</protein>
<dbReference type="InterPro" id="IPR036291">
    <property type="entry name" value="NAD(P)-bd_dom_sf"/>
</dbReference>
<keyword evidence="2" id="KW-0560">Oxidoreductase</keyword>
<sequence length="252" mass="25549">MSRVALITGGGGDIGAATGRALAAAGWIVVLADLDAEAARAAAEDIAGAEGRFLDVADTGSFPAFVDGIGADHGRVDALVCAAGVEPPHTLADLDVAAWDHTLEVNLRGPALLAQATLPWWRRAGGGSLVNIGSRTWLGGAHPAYAASKAGLVGLTRSLALELAGLGVRVNAVAPSFVPTRFARQRGDAAVVAEFAEQVRRTSPLGRLVTPEDVAAAVAFLVSDGAAMITGEVLHVCGGTQLPAFPRRAVPA</sequence>
<dbReference type="AlphaFoldDB" id="A0A1M6TH98"/>